<dbReference type="STRING" id="1121001.SAMN02745857_01668"/>
<dbReference type="Pfam" id="PF05593">
    <property type="entry name" value="RHS_repeat"/>
    <property type="match status" value="1"/>
</dbReference>
<dbReference type="InterPro" id="IPR006530">
    <property type="entry name" value="YD"/>
</dbReference>
<evidence type="ECO:0000313" key="4">
    <source>
        <dbReference type="Proteomes" id="UP000192761"/>
    </source>
</evidence>
<dbReference type="Proteomes" id="UP000192761">
    <property type="component" value="Unassembled WGS sequence"/>
</dbReference>
<evidence type="ECO:0000313" key="3">
    <source>
        <dbReference type="EMBL" id="SMC23705.1"/>
    </source>
</evidence>
<evidence type="ECO:0000259" key="2">
    <source>
        <dbReference type="Pfam" id="PF25023"/>
    </source>
</evidence>
<gene>
    <name evidence="3" type="ORF">SAMN02745857_01668</name>
</gene>
<evidence type="ECO:0000256" key="1">
    <source>
        <dbReference type="ARBA" id="ARBA00022737"/>
    </source>
</evidence>
<dbReference type="InterPro" id="IPR050708">
    <property type="entry name" value="T6SS_VgrG/RHS"/>
</dbReference>
<reference evidence="3 4" key="1">
    <citation type="submission" date="2017-04" db="EMBL/GenBank/DDBJ databases">
        <authorList>
            <person name="Afonso C.L."/>
            <person name="Miller P.J."/>
            <person name="Scott M.A."/>
            <person name="Spackman E."/>
            <person name="Goraichik I."/>
            <person name="Dimitrov K.M."/>
            <person name="Suarez D.L."/>
            <person name="Swayne D.E."/>
        </authorList>
    </citation>
    <scope>NUCLEOTIDE SEQUENCE [LARGE SCALE GENOMIC DNA]</scope>
    <source>
        <strain evidence="3 4">DSM 23236</strain>
    </source>
</reference>
<sequence length="365" mass="40587">MRKYVYEDPLNFYLLTGIVDENSGRFATWHYNDKGRAISSEHAGGVERQSLSFGGDAKVGPRWTDVTDALSVTRRYTFTLNAGLWLVSSVDQPAGAGSAVASSSTSYDKAGNLASHTDFNGTTTTYSYDVVRALQNSRTEASGTPDARTITTTWHPTWALPDTVTEPNRNTKFEYDTKGNLIKKTITASNGDKRVWSWTYRDYGLLWTATDPSNQVTTYTYDTKGNLATISNPAGQITQFTNYDANGNLLSMIDINQQTTTFGYDLRGRLKTRKTGSEQTVFDYDLAGQLKVVHFPDGSTLSYDYDAAHRLTDIRDSRNGRIHYDLFDDGNIKREDRYDPDGTLATALQQVATQRATPAQQAKAQ</sequence>
<keyword evidence="1" id="KW-0677">Repeat</keyword>
<name>A0A1W1XI92_9NEIS</name>
<dbReference type="InterPro" id="IPR031325">
    <property type="entry name" value="RHS_repeat"/>
</dbReference>
<dbReference type="OrthoDB" id="8578052at2"/>
<dbReference type="Gene3D" id="2.180.10.10">
    <property type="entry name" value="RHS repeat-associated core"/>
    <property type="match status" value="2"/>
</dbReference>
<organism evidence="3 4">
    <name type="scientific">Andreprevotia lacus DSM 23236</name>
    <dbReference type="NCBI Taxonomy" id="1121001"/>
    <lineage>
        <taxon>Bacteria</taxon>
        <taxon>Pseudomonadati</taxon>
        <taxon>Pseudomonadota</taxon>
        <taxon>Betaproteobacteria</taxon>
        <taxon>Neisseriales</taxon>
        <taxon>Chitinibacteraceae</taxon>
        <taxon>Andreprevotia</taxon>
    </lineage>
</organism>
<accession>A0A1W1XI92</accession>
<dbReference type="EMBL" id="FWXD01000008">
    <property type="protein sequence ID" value="SMC23705.1"/>
    <property type="molecule type" value="Genomic_DNA"/>
</dbReference>
<dbReference type="Pfam" id="PF25023">
    <property type="entry name" value="TEN_YD-shell"/>
    <property type="match status" value="1"/>
</dbReference>
<dbReference type="RefSeq" id="WP_084090331.1">
    <property type="nucleotide sequence ID" value="NZ_FWXD01000008.1"/>
</dbReference>
<dbReference type="NCBIfam" id="TIGR01643">
    <property type="entry name" value="YD_repeat_2x"/>
    <property type="match status" value="5"/>
</dbReference>
<keyword evidence="4" id="KW-1185">Reference proteome</keyword>
<dbReference type="PANTHER" id="PTHR32305:SF15">
    <property type="entry name" value="PROTEIN RHSA-RELATED"/>
    <property type="match status" value="1"/>
</dbReference>
<dbReference type="InterPro" id="IPR056823">
    <property type="entry name" value="TEN-like_YD-shell"/>
</dbReference>
<protein>
    <submittedName>
        <fullName evidence="3">YD repeat-containing protein</fullName>
    </submittedName>
</protein>
<proteinExistence type="predicted"/>
<dbReference type="AlphaFoldDB" id="A0A1W1XI92"/>
<dbReference type="PANTHER" id="PTHR32305">
    <property type="match status" value="1"/>
</dbReference>
<feature type="domain" description="Teneurin-like YD-shell" evidence="2">
    <location>
        <begin position="171"/>
        <end position="316"/>
    </location>
</feature>